<dbReference type="OrthoDB" id="1111874at2759"/>
<reference evidence="2" key="1">
    <citation type="submission" date="2020-01" db="EMBL/GenBank/DDBJ databases">
        <authorList>
            <person name="Mishra B."/>
        </authorList>
    </citation>
    <scope>NUCLEOTIDE SEQUENCE [LARGE SCALE GENOMIC DNA]</scope>
</reference>
<dbReference type="EMBL" id="CACVBM020001496">
    <property type="protein sequence ID" value="CAA7052369.1"/>
    <property type="molecule type" value="Genomic_DNA"/>
</dbReference>
<evidence type="ECO:0000313" key="2">
    <source>
        <dbReference type="EMBL" id="CAA7052369.1"/>
    </source>
</evidence>
<dbReference type="GO" id="GO:0008270">
    <property type="term" value="F:zinc ion binding"/>
    <property type="evidence" value="ECO:0007669"/>
    <property type="project" value="InterPro"/>
</dbReference>
<dbReference type="Proteomes" id="UP000467841">
    <property type="component" value="Unassembled WGS sequence"/>
</dbReference>
<comment type="caution">
    <text evidence="2">The sequence shown here is derived from an EMBL/GenBank/DDBJ whole genome shotgun (WGS) entry which is preliminary data.</text>
</comment>
<gene>
    <name evidence="2" type="ORF">MERR_LOCUS39604</name>
</gene>
<proteinExistence type="predicted"/>
<protein>
    <recommendedName>
        <fullName evidence="1">SWIM-type domain-containing protein</fullName>
    </recommendedName>
</protein>
<keyword evidence="3" id="KW-1185">Reference proteome</keyword>
<accession>A0A6D2KTC7</accession>
<dbReference type="InterPro" id="IPR007527">
    <property type="entry name" value="Znf_SWIM"/>
</dbReference>
<dbReference type="AlphaFoldDB" id="A0A6D2KTC7"/>
<feature type="domain" description="SWIM-type" evidence="1">
    <location>
        <begin position="3"/>
        <end position="19"/>
    </location>
</feature>
<name>A0A6D2KTC7_9BRAS</name>
<evidence type="ECO:0000313" key="3">
    <source>
        <dbReference type="Proteomes" id="UP000467841"/>
    </source>
</evidence>
<dbReference type="Pfam" id="PF04434">
    <property type="entry name" value="SWIM"/>
    <property type="match status" value="1"/>
</dbReference>
<organism evidence="2 3">
    <name type="scientific">Microthlaspi erraticum</name>
    <dbReference type="NCBI Taxonomy" id="1685480"/>
    <lineage>
        <taxon>Eukaryota</taxon>
        <taxon>Viridiplantae</taxon>
        <taxon>Streptophyta</taxon>
        <taxon>Embryophyta</taxon>
        <taxon>Tracheophyta</taxon>
        <taxon>Spermatophyta</taxon>
        <taxon>Magnoliopsida</taxon>
        <taxon>eudicotyledons</taxon>
        <taxon>Gunneridae</taxon>
        <taxon>Pentapetalae</taxon>
        <taxon>rosids</taxon>
        <taxon>malvids</taxon>
        <taxon>Brassicales</taxon>
        <taxon>Brassicaceae</taxon>
        <taxon>Coluteocarpeae</taxon>
        <taxon>Microthlaspi</taxon>
    </lineage>
</organism>
<evidence type="ECO:0000259" key="1">
    <source>
        <dbReference type="Pfam" id="PF04434"/>
    </source>
</evidence>
<sequence length="114" mass="12437">MEFQTLGIPCKHAIAAAGAAEMPTDSLFSAAYYGETWTLGFTGKIYPVPSVGGGEIGSTFRGELMPPLCKRPPGRPKKVRILSRGEYKKPKKSGKRCSRCHREVHNKASCKNPI</sequence>